<feature type="non-terminal residue" evidence="2">
    <location>
        <position position="1"/>
    </location>
</feature>
<accession>A0A382KG57</accession>
<dbReference type="AlphaFoldDB" id="A0A382KG57"/>
<dbReference type="EMBL" id="UINC01079891">
    <property type="protein sequence ID" value="SVC22332.1"/>
    <property type="molecule type" value="Genomic_DNA"/>
</dbReference>
<organism evidence="2">
    <name type="scientific">marine metagenome</name>
    <dbReference type="NCBI Taxonomy" id="408172"/>
    <lineage>
        <taxon>unclassified sequences</taxon>
        <taxon>metagenomes</taxon>
        <taxon>ecological metagenomes</taxon>
    </lineage>
</organism>
<gene>
    <name evidence="2" type="ORF">METZ01_LOCUS275186</name>
</gene>
<feature type="non-terminal residue" evidence="2">
    <location>
        <position position="33"/>
    </location>
</feature>
<sequence length="33" mass="3504">VKNNALYLALFFIAGLVFTSISVERVKDGFGGG</sequence>
<protein>
    <submittedName>
        <fullName evidence="2">Uncharacterized protein</fullName>
    </submittedName>
</protein>
<keyword evidence="1" id="KW-0812">Transmembrane</keyword>
<reference evidence="2" key="1">
    <citation type="submission" date="2018-05" db="EMBL/GenBank/DDBJ databases">
        <authorList>
            <person name="Lanie J.A."/>
            <person name="Ng W.-L."/>
            <person name="Kazmierczak K.M."/>
            <person name="Andrzejewski T.M."/>
            <person name="Davidsen T.M."/>
            <person name="Wayne K.J."/>
            <person name="Tettelin H."/>
            <person name="Glass J.I."/>
            <person name="Rusch D."/>
            <person name="Podicherti R."/>
            <person name="Tsui H.-C.T."/>
            <person name="Winkler M.E."/>
        </authorList>
    </citation>
    <scope>NUCLEOTIDE SEQUENCE</scope>
</reference>
<evidence type="ECO:0000256" key="1">
    <source>
        <dbReference type="SAM" id="Phobius"/>
    </source>
</evidence>
<proteinExistence type="predicted"/>
<evidence type="ECO:0000313" key="2">
    <source>
        <dbReference type="EMBL" id="SVC22332.1"/>
    </source>
</evidence>
<name>A0A382KG57_9ZZZZ</name>
<keyword evidence="1" id="KW-1133">Transmembrane helix</keyword>
<feature type="transmembrane region" description="Helical" evidence="1">
    <location>
        <begin position="6"/>
        <end position="23"/>
    </location>
</feature>
<keyword evidence="1" id="KW-0472">Membrane</keyword>